<evidence type="ECO:0000256" key="5">
    <source>
        <dbReference type="ARBA" id="ARBA00022989"/>
    </source>
</evidence>
<keyword evidence="5 9" id="KW-1133">Transmembrane helix</keyword>
<keyword evidence="4 7" id="KW-0812">Transmembrane</keyword>
<dbReference type="InterPro" id="IPR034294">
    <property type="entry name" value="Aquaporin_transptr"/>
</dbReference>
<dbReference type="PANTHER" id="PTHR19139">
    <property type="entry name" value="AQUAPORIN TRANSPORTER"/>
    <property type="match status" value="1"/>
</dbReference>
<evidence type="ECO:0000313" key="10">
    <source>
        <dbReference type="EMBL" id="GMR61957.1"/>
    </source>
</evidence>
<dbReference type="InterPro" id="IPR000425">
    <property type="entry name" value="MIP"/>
</dbReference>
<comment type="caution">
    <text evidence="10">The sequence shown here is derived from an EMBL/GenBank/DDBJ whole genome shotgun (WGS) entry which is preliminary data.</text>
</comment>
<dbReference type="FunFam" id="1.20.1080.10:FF:000019">
    <property type="entry name" value="AQuaPorin or aquaglyceroporin related"/>
    <property type="match status" value="1"/>
</dbReference>
<dbReference type="Pfam" id="PF00230">
    <property type="entry name" value="MIP"/>
    <property type="match status" value="1"/>
</dbReference>
<name>A0AAN5DH59_9BILA</name>
<evidence type="ECO:0000256" key="9">
    <source>
        <dbReference type="SAM" id="Phobius"/>
    </source>
</evidence>
<accession>A0AAN5DH59</accession>
<evidence type="ECO:0000313" key="11">
    <source>
        <dbReference type="Proteomes" id="UP001328107"/>
    </source>
</evidence>
<evidence type="ECO:0000256" key="3">
    <source>
        <dbReference type="ARBA" id="ARBA00022448"/>
    </source>
</evidence>
<gene>
    <name evidence="10" type="ORF">PMAYCL1PPCAC_32152</name>
</gene>
<dbReference type="Gene3D" id="1.20.1080.10">
    <property type="entry name" value="Glycerol uptake facilitator protein"/>
    <property type="match status" value="1"/>
</dbReference>
<reference evidence="11" key="1">
    <citation type="submission" date="2022-10" db="EMBL/GenBank/DDBJ databases">
        <title>Genome assembly of Pristionchus species.</title>
        <authorList>
            <person name="Yoshida K."/>
            <person name="Sommer R.J."/>
        </authorList>
    </citation>
    <scope>NUCLEOTIDE SEQUENCE [LARGE SCALE GENOMIC DNA]</scope>
    <source>
        <strain evidence="11">RS5460</strain>
    </source>
</reference>
<evidence type="ECO:0000256" key="4">
    <source>
        <dbReference type="ARBA" id="ARBA00022692"/>
    </source>
</evidence>
<dbReference type="GO" id="GO:0005886">
    <property type="term" value="C:plasma membrane"/>
    <property type="evidence" value="ECO:0007669"/>
    <property type="project" value="TreeGrafter"/>
</dbReference>
<evidence type="ECO:0000256" key="6">
    <source>
        <dbReference type="ARBA" id="ARBA00023136"/>
    </source>
</evidence>
<evidence type="ECO:0000256" key="8">
    <source>
        <dbReference type="SAM" id="MobiDB-lite"/>
    </source>
</evidence>
<sequence length="283" mass="30305">MTSRPNRPSISPVPRKQPAHLIDPTNPSNPSRTVSLPARMADQTHHDKGGTISFSLACKCIAEFVGCTLFVFAGTSQWAGHHDVVVPALSHGLAIFILITSLGHISGGHFNPAVTIAVFLCGRMRAVTAVAYALSQLAGGLLGAVLTKGILTSAEYASIRGGSTFVQANYSWHNGLLAEIITTFFLVHTVLLTAIDDNKWNAALSIGLTVTVDILSIGHITGAAMNPARAFGPCVLWQIMDHEKVEAGFWENHFVYWVGPAAGAFLAAALYRVCYSRESRLLQ</sequence>
<comment type="subcellular location">
    <subcellularLocation>
        <location evidence="1">Membrane</location>
        <topology evidence="1">Multi-pass membrane protein</topology>
    </subcellularLocation>
</comment>
<feature type="transmembrane region" description="Helical" evidence="9">
    <location>
        <begin position="49"/>
        <end position="73"/>
    </location>
</feature>
<dbReference type="PANTHER" id="PTHR19139:SF284">
    <property type="entry name" value="AQUAPORIN"/>
    <property type="match status" value="1"/>
</dbReference>
<feature type="region of interest" description="Disordered" evidence="8">
    <location>
        <begin position="1"/>
        <end position="35"/>
    </location>
</feature>
<feature type="transmembrane region" description="Helical" evidence="9">
    <location>
        <begin position="93"/>
        <end position="122"/>
    </location>
</feature>
<protein>
    <submittedName>
        <fullName evidence="10">Uncharacterized protein</fullName>
    </submittedName>
</protein>
<dbReference type="PROSITE" id="PS00221">
    <property type="entry name" value="MIP"/>
    <property type="match status" value="1"/>
</dbReference>
<dbReference type="EMBL" id="BTRK01000006">
    <property type="protein sequence ID" value="GMR61957.1"/>
    <property type="molecule type" value="Genomic_DNA"/>
</dbReference>
<evidence type="ECO:0000256" key="2">
    <source>
        <dbReference type="ARBA" id="ARBA00006175"/>
    </source>
</evidence>
<evidence type="ECO:0000256" key="1">
    <source>
        <dbReference type="ARBA" id="ARBA00004141"/>
    </source>
</evidence>
<dbReference type="AlphaFoldDB" id="A0AAN5DH59"/>
<keyword evidence="11" id="KW-1185">Reference proteome</keyword>
<dbReference type="PRINTS" id="PR00783">
    <property type="entry name" value="MINTRINSICP"/>
</dbReference>
<keyword evidence="3 7" id="KW-0813">Transport</keyword>
<dbReference type="InterPro" id="IPR023271">
    <property type="entry name" value="Aquaporin-like"/>
</dbReference>
<dbReference type="GO" id="GO:0015250">
    <property type="term" value="F:water channel activity"/>
    <property type="evidence" value="ECO:0007669"/>
    <property type="project" value="TreeGrafter"/>
</dbReference>
<dbReference type="SUPFAM" id="SSF81338">
    <property type="entry name" value="Aquaporin-like"/>
    <property type="match status" value="1"/>
</dbReference>
<keyword evidence="6 9" id="KW-0472">Membrane</keyword>
<comment type="similarity">
    <text evidence="2 7">Belongs to the MIP/aquaporin (TC 1.A.8) family.</text>
</comment>
<evidence type="ECO:0000256" key="7">
    <source>
        <dbReference type="RuleBase" id="RU000477"/>
    </source>
</evidence>
<feature type="transmembrane region" description="Helical" evidence="9">
    <location>
        <begin position="254"/>
        <end position="274"/>
    </location>
</feature>
<dbReference type="Proteomes" id="UP001328107">
    <property type="component" value="Unassembled WGS sequence"/>
</dbReference>
<organism evidence="10 11">
    <name type="scientific">Pristionchus mayeri</name>
    <dbReference type="NCBI Taxonomy" id="1317129"/>
    <lineage>
        <taxon>Eukaryota</taxon>
        <taxon>Metazoa</taxon>
        <taxon>Ecdysozoa</taxon>
        <taxon>Nematoda</taxon>
        <taxon>Chromadorea</taxon>
        <taxon>Rhabditida</taxon>
        <taxon>Rhabditina</taxon>
        <taxon>Diplogasteromorpha</taxon>
        <taxon>Diplogasteroidea</taxon>
        <taxon>Neodiplogasteridae</taxon>
        <taxon>Pristionchus</taxon>
    </lineage>
</organism>
<feature type="transmembrane region" description="Helical" evidence="9">
    <location>
        <begin position="202"/>
        <end position="221"/>
    </location>
</feature>
<dbReference type="InterPro" id="IPR022357">
    <property type="entry name" value="MIP_CS"/>
</dbReference>
<proteinExistence type="inferred from homology"/>
<feature type="transmembrane region" description="Helical" evidence="9">
    <location>
        <begin position="129"/>
        <end position="151"/>
    </location>
</feature>
<feature type="transmembrane region" description="Helical" evidence="9">
    <location>
        <begin position="171"/>
        <end position="195"/>
    </location>
</feature>
<feature type="compositionally biased region" description="Polar residues" evidence="8">
    <location>
        <begin position="25"/>
        <end position="34"/>
    </location>
</feature>